<feature type="transmembrane region" description="Helical" evidence="4">
    <location>
        <begin position="232"/>
        <end position="251"/>
    </location>
</feature>
<name>A0ABV7KVT1_9PROT</name>
<gene>
    <name evidence="5" type="ORF">ACFOGJ_04295</name>
</gene>
<evidence type="ECO:0000256" key="4">
    <source>
        <dbReference type="SAM" id="Phobius"/>
    </source>
</evidence>
<dbReference type="PANTHER" id="PTHR11360">
    <property type="entry name" value="MONOCARBOXYLATE TRANSPORTER"/>
    <property type="match status" value="1"/>
</dbReference>
<feature type="transmembrane region" description="Helical" evidence="4">
    <location>
        <begin position="338"/>
        <end position="357"/>
    </location>
</feature>
<dbReference type="EMBL" id="JBHRTR010000013">
    <property type="protein sequence ID" value="MFC3226435.1"/>
    <property type="molecule type" value="Genomic_DNA"/>
</dbReference>
<dbReference type="Gene3D" id="1.20.1250.20">
    <property type="entry name" value="MFS general substrate transporter like domains"/>
    <property type="match status" value="1"/>
</dbReference>
<reference evidence="6" key="1">
    <citation type="journal article" date="2019" name="Int. J. Syst. Evol. Microbiol.">
        <title>The Global Catalogue of Microorganisms (GCM) 10K type strain sequencing project: providing services to taxonomists for standard genome sequencing and annotation.</title>
        <authorList>
            <consortium name="The Broad Institute Genomics Platform"/>
            <consortium name="The Broad Institute Genome Sequencing Center for Infectious Disease"/>
            <person name="Wu L."/>
            <person name="Ma J."/>
        </authorList>
    </citation>
    <scope>NUCLEOTIDE SEQUENCE [LARGE SCALE GENOMIC DNA]</scope>
    <source>
        <strain evidence="6">KCTC 42964</strain>
    </source>
</reference>
<evidence type="ECO:0000256" key="3">
    <source>
        <dbReference type="ARBA" id="ARBA00023136"/>
    </source>
</evidence>
<dbReference type="RefSeq" id="WP_379898422.1">
    <property type="nucleotide sequence ID" value="NZ_JBHRTR010000013.1"/>
</dbReference>
<feature type="transmembrane region" description="Helical" evidence="4">
    <location>
        <begin position="298"/>
        <end position="317"/>
    </location>
</feature>
<keyword evidence="6" id="KW-1185">Reference proteome</keyword>
<keyword evidence="3 4" id="KW-0472">Membrane</keyword>
<keyword evidence="2 4" id="KW-1133">Transmembrane helix</keyword>
<accession>A0ABV7KVT1</accession>
<evidence type="ECO:0000313" key="5">
    <source>
        <dbReference type="EMBL" id="MFC3226435.1"/>
    </source>
</evidence>
<dbReference type="Pfam" id="PF07690">
    <property type="entry name" value="MFS_1"/>
    <property type="match status" value="1"/>
</dbReference>
<feature type="transmembrane region" description="Helical" evidence="4">
    <location>
        <begin position="272"/>
        <end position="292"/>
    </location>
</feature>
<dbReference type="SUPFAM" id="SSF103473">
    <property type="entry name" value="MFS general substrate transporter"/>
    <property type="match status" value="1"/>
</dbReference>
<organism evidence="5 6">
    <name type="scientific">Marinibaculum pumilum</name>
    <dbReference type="NCBI Taxonomy" id="1766165"/>
    <lineage>
        <taxon>Bacteria</taxon>
        <taxon>Pseudomonadati</taxon>
        <taxon>Pseudomonadota</taxon>
        <taxon>Alphaproteobacteria</taxon>
        <taxon>Rhodospirillales</taxon>
        <taxon>Rhodospirillaceae</taxon>
        <taxon>Marinibaculum</taxon>
    </lineage>
</organism>
<protein>
    <submittedName>
        <fullName evidence="5">MFS transporter</fullName>
    </submittedName>
</protein>
<dbReference type="InterPro" id="IPR036259">
    <property type="entry name" value="MFS_trans_sf"/>
</dbReference>
<evidence type="ECO:0000313" key="6">
    <source>
        <dbReference type="Proteomes" id="UP001595528"/>
    </source>
</evidence>
<evidence type="ECO:0000256" key="2">
    <source>
        <dbReference type="ARBA" id="ARBA00022989"/>
    </source>
</evidence>
<sequence>MITRWLVLRLGLSQLVCWGISYYLIGVFGPRIAADLGWSTTLTYAGFSGALATMGLVSGRVGGWIDRHGGRRVMSAGSLLLAAGCVILALSHGLLTYFAAWAILGIAMRMTLYEAAFASLARIGGTAARRPIAQITLLGGLASSVFWPIGHALAGMLDWRGAVLAYAVFALATLPLHWAMPDASFRDGGGSGPKPPPPRAADDSAFRQATILYALVTTIVAFLNSANSAHMIGLMTGLGVSSGLAVSLSTLRGIGQTGARLCEVLFGARLDPLALGTLAAVLLPLCFLAGLASGVSPFAAAAFALGYGISNGLLTIVRGTQPLVLFDPATYGALVGRLTAPAFFASALAPVSYAALIDFAGPGAALSLSAALGLVALAGSAALWFRFRAPPG</sequence>
<dbReference type="InterPro" id="IPR011701">
    <property type="entry name" value="MFS"/>
</dbReference>
<feature type="transmembrane region" description="Helical" evidence="4">
    <location>
        <begin position="41"/>
        <end position="61"/>
    </location>
</feature>
<dbReference type="Proteomes" id="UP001595528">
    <property type="component" value="Unassembled WGS sequence"/>
</dbReference>
<keyword evidence="1 4" id="KW-0812">Transmembrane</keyword>
<feature type="transmembrane region" description="Helical" evidence="4">
    <location>
        <begin position="209"/>
        <end position="226"/>
    </location>
</feature>
<feature type="transmembrane region" description="Helical" evidence="4">
    <location>
        <begin position="159"/>
        <end position="179"/>
    </location>
</feature>
<proteinExistence type="predicted"/>
<evidence type="ECO:0000256" key="1">
    <source>
        <dbReference type="ARBA" id="ARBA00022692"/>
    </source>
</evidence>
<feature type="transmembrane region" description="Helical" evidence="4">
    <location>
        <begin position="7"/>
        <end position="29"/>
    </location>
</feature>
<dbReference type="InterPro" id="IPR050327">
    <property type="entry name" value="Proton-linked_MCT"/>
</dbReference>
<feature type="transmembrane region" description="Helical" evidence="4">
    <location>
        <begin position="363"/>
        <end position="385"/>
    </location>
</feature>
<feature type="transmembrane region" description="Helical" evidence="4">
    <location>
        <begin position="73"/>
        <end position="92"/>
    </location>
</feature>
<feature type="transmembrane region" description="Helical" evidence="4">
    <location>
        <begin position="132"/>
        <end position="153"/>
    </location>
</feature>
<comment type="caution">
    <text evidence="5">The sequence shown here is derived from an EMBL/GenBank/DDBJ whole genome shotgun (WGS) entry which is preliminary data.</text>
</comment>